<proteinExistence type="predicted"/>
<sequence length="279" mass="32923">MNDMRTNPAAFQEMVSHSLHKFTELRNQFRRKILADKQSIPCKGLGELCYDIFHSYSKADECCLSQDRMHATILLRHFLHKKRYFNDGTSASFWAEFRSFWEEIEKDGRPQKWERLEEIDKRRTERARGDPKLNLWRVSTLKHPKQQDSDSCGVYCLMFAEKYAGGICLDFESSKLQELVFAYKQKILQTIVQNPEEKHGASSTLPSLHLEGRTKLRKHLHTDWTTCVPLHITFCRYVDRFTRGFRFPTKLLGTSSQKTQIQKESLQYRMQIMMTILSL</sequence>
<dbReference type="SUPFAM" id="SSF54001">
    <property type="entry name" value="Cysteine proteinases"/>
    <property type="match status" value="1"/>
</dbReference>
<dbReference type="AlphaFoldDB" id="A0A8W8MJN7"/>
<keyword evidence="2" id="KW-1185">Reference proteome</keyword>
<organism evidence="1 2">
    <name type="scientific">Magallana gigas</name>
    <name type="common">Pacific oyster</name>
    <name type="synonym">Crassostrea gigas</name>
    <dbReference type="NCBI Taxonomy" id="29159"/>
    <lineage>
        <taxon>Eukaryota</taxon>
        <taxon>Metazoa</taxon>
        <taxon>Spiralia</taxon>
        <taxon>Lophotrochozoa</taxon>
        <taxon>Mollusca</taxon>
        <taxon>Bivalvia</taxon>
        <taxon>Autobranchia</taxon>
        <taxon>Pteriomorphia</taxon>
        <taxon>Ostreida</taxon>
        <taxon>Ostreoidea</taxon>
        <taxon>Ostreidae</taxon>
        <taxon>Magallana</taxon>
    </lineage>
</organism>
<dbReference type="InterPro" id="IPR038765">
    <property type="entry name" value="Papain-like_cys_pep_sf"/>
</dbReference>
<evidence type="ECO:0000313" key="2">
    <source>
        <dbReference type="Proteomes" id="UP000005408"/>
    </source>
</evidence>
<accession>A0A8W8MJN7</accession>
<dbReference type="Proteomes" id="UP000005408">
    <property type="component" value="Unassembled WGS sequence"/>
</dbReference>
<reference evidence="1" key="1">
    <citation type="submission" date="2022-08" db="UniProtKB">
        <authorList>
            <consortium name="EnsemblMetazoa"/>
        </authorList>
    </citation>
    <scope>IDENTIFICATION</scope>
    <source>
        <strain evidence="1">05x7-T-G4-1.051#20</strain>
    </source>
</reference>
<dbReference type="Gene3D" id="3.40.395.10">
    <property type="entry name" value="Adenoviral Proteinase, Chain A"/>
    <property type="match status" value="1"/>
</dbReference>
<protein>
    <submittedName>
        <fullName evidence="1">Uncharacterized protein</fullName>
    </submittedName>
</protein>
<evidence type="ECO:0000313" key="1">
    <source>
        <dbReference type="EnsemblMetazoa" id="G33498.1:cds"/>
    </source>
</evidence>
<dbReference type="EnsemblMetazoa" id="G33498.1">
    <property type="protein sequence ID" value="G33498.1:cds"/>
    <property type="gene ID" value="G33498"/>
</dbReference>
<name>A0A8W8MJN7_MAGGI</name>